<accession>A0A090L7Z8</accession>
<evidence type="ECO:0000256" key="2">
    <source>
        <dbReference type="ARBA" id="ARBA00022692"/>
    </source>
</evidence>
<dbReference type="PANTHER" id="PTHR13439:SF4">
    <property type="entry name" value="TLC DOMAIN-CONTAINING PROTEIN"/>
    <property type="match status" value="1"/>
</dbReference>
<evidence type="ECO:0000313" key="10">
    <source>
        <dbReference type="WBParaSite" id="SRAE_1000246800.1"/>
    </source>
</evidence>
<keyword evidence="4 5" id="KW-0472">Membrane</keyword>
<feature type="transmembrane region" description="Helical" evidence="6">
    <location>
        <begin position="207"/>
        <end position="225"/>
    </location>
</feature>
<dbReference type="PROSITE" id="PS50922">
    <property type="entry name" value="TLC"/>
    <property type="match status" value="1"/>
</dbReference>
<evidence type="ECO:0000313" key="11">
    <source>
        <dbReference type="WormBase" id="SRAE_1000246800"/>
    </source>
</evidence>
<dbReference type="SMART" id="SM00724">
    <property type="entry name" value="TLC"/>
    <property type="match status" value="1"/>
</dbReference>
<dbReference type="WormBase" id="SRAE_1000246800">
    <property type="protein sequence ID" value="SRP04121"/>
    <property type="gene ID" value="WBGene00259083"/>
</dbReference>
<reference evidence="10" key="2">
    <citation type="submission" date="2020-12" db="UniProtKB">
        <authorList>
            <consortium name="WormBaseParasite"/>
        </authorList>
    </citation>
    <scope>IDENTIFICATION</scope>
</reference>
<feature type="transmembrane region" description="Helical" evidence="6">
    <location>
        <begin position="114"/>
        <end position="135"/>
    </location>
</feature>
<evidence type="ECO:0000256" key="5">
    <source>
        <dbReference type="PROSITE-ProRule" id="PRU00205"/>
    </source>
</evidence>
<evidence type="ECO:0000256" key="6">
    <source>
        <dbReference type="SAM" id="Phobius"/>
    </source>
</evidence>
<keyword evidence="9" id="KW-1185">Reference proteome</keyword>
<dbReference type="OrthoDB" id="10266980at2759"/>
<evidence type="ECO:0000256" key="1">
    <source>
        <dbReference type="ARBA" id="ARBA00004141"/>
    </source>
</evidence>
<dbReference type="RefSeq" id="XP_024503414.1">
    <property type="nucleotide sequence ID" value="XM_024649547.1"/>
</dbReference>
<evidence type="ECO:0000256" key="3">
    <source>
        <dbReference type="ARBA" id="ARBA00022989"/>
    </source>
</evidence>
<dbReference type="AlphaFoldDB" id="A0A090L7Z8"/>
<feature type="transmembrane region" description="Helical" evidence="6">
    <location>
        <begin position="174"/>
        <end position="195"/>
    </location>
</feature>
<name>A0A090L7Z8_STRRB</name>
<sequence>MYNNVTEQKNTSGINGILQNENYQIIGMAILSILFFRFAIYVVRWYFFKSLLFRSSIYLDNSEEIRENSKYFKHLKHSKKWRISNEIVSFLHAFICSIWVFVNIIYYFKLSIDFQNLYVHSFGLMFAMIFGYTVSDTIDLFFNEWSLRIIVLLFHHALVVIASVYPILVKNYGGIIVIGFVMEFNSIFLHIRSLLNYNGCSKKNKKYKTVATLNILTFLIFRIFPNFYLIYYCLKATKVMLWFELLMLFTVIFGLFFTNIILLYRLLVADGFIKSNKPRFKDGFDIENDAESNYTSVALDEISLISQSSENNTLKENNKFLQLNDNTDLLKTNNTPSKE</sequence>
<organism evidence="8">
    <name type="scientific">Strongyloides ratti</name>
    <name type="common">Parasitic roundworm</name>
    <dbReference type="NCBI Taxonomy" id="34506"/>
    <lineage>
        <taxon>Eukaryota</taxon>
        <taxon>Metazoa</taxon>
        <taxon>Ecdysozoa</taxon>
        <taxon>Nematoda</taxon>
        <taxon>Chromadorea</taxon>
        <taxon>Rhabditida</taxon>
        <taxon>Tylenchina</taxon>
        <taxon>Panagrolaimomorpha</taxon>
        <taxon>Strongyloidoidea</taxon>
        <taxon>Strongyloididae</taxon>
        <taxon>Strongyloides</taxon>
    </lineage>
</organism>
<evidence type="ECO:0000256" key="4">
    <source>
        <dbReference type="ARBA" id="ARBA00023136"/>
    </source>
</evidence>
<dbReference type="WBParaSite" id="SRAE_1000246800.1">
    <property type="protein sequence ID" value="SRAE_1000246800.1"/>
    <property type="gene ID" value="WBGene00259083"/>
</dbReference>
<dbReference type="GO" id="GO:0097035">
    <property type="term" value="P:regulation of membrane lipid distribution"/>
    <property type="evidence" value="ECO:0007669"/>
    <property type="project" value="TreeGrafter"/>
</dbReference>
<feature type="domain" description="TLC" evidence="7">
    <location>
        <begin position="78"/>
        <end position="261"/>
    </location>
</feature>
<protein>
    <submittedName>
        <fullName evidence="8 10">TRAM/LAG1/CLN8 homology domain-containing protein</fullName>
    </submittedName>
</protein>
<feature type="transmembrane region" description="Helical" evidence="6">
    <location>
        <begin position="87"/>
        <end position="108"/>
    </location>
</feature>
<dbReference type="GO" id="GO:0005886">
    <property type="term" value="C:plasma membrane"/>
    <property type="evidence" value="ECO:0007669"/>
    <property type="project" value="TreeGrafter"/>
</dbReference>
<dbReference type="InterPro" id="IPR050846">
    <property type="entry name" value="TLCD"/>
</dbReference>
<gene>
    <name evidence="8 10 11" type="ORF">SRAE_1000246800</name>
</gene>
<keyword evidence="3 6" id="KW-1133">Transmembrane helix</keyword>
<dbReference type="PANTHER" id="PTHR13439">
    <property type="entry name" value="CT120 PROTEIN"/>
    <property type="match status" value="1"/>
</dbReference>
<feature type="transmembrane region" description="Helical" evidence="6">
    <location>
        <begin position="25"/>
        <end position="47"/>
    </location>
</feature>
<dbReference type="GO" id="GO:0007009">
    <property type="term" value="P:plasma membrane organization"/>
    <property type="evidence" value="ECO:0007669"/>
    <property type="project" value="TreeGrafter"/>
</dbReference>
<dbReference type="CTD" id="36376578"/>
<dbReference type="Pfam" id="PF03798">
    <property type="entry name" value="TRAM_LAG1_CLN8"/>
    <property type="match status" value="1"/>
</dbReference>
<dbReference type="GeneID" id="36376578"/>
<dbReference type="EMBL" id="LN609528">
    <property type="protein sequence ID" value="CEF64213.1"/>
    <property type="molecule type" value="Genomic_DNA"/>
</dbReference>
<reference evidence="8 9" key="1">
    <citation type="submission" date="2014-09" db="EMBL/GenBank/DDBJ databases">
        <authorList>
            <person name="Martin A.A."/>
        </authorList>
    </citation>
    <scope>NUCLEOTIDE SEQUENCE</scope>
    <source>
        <strain evidence="9">ED321</strain>
        <strain evidence="8">ED321 Heterogonic</strain>
    </source>
</reference>
<evidence type="ECO:0000259" key="7">
    <source>
        <dbReference type="PROSITE" id="PS50922"/>
    </source>
</evidence>
<feature type="transmembrane region" description="Helical" evidence="6">
    <location>
        <begin position="245"/>
        <end position="267"/>
    </location>
</feature>
<proteinExistence type="predicted"/>
<evidence type="ECO:0000313" key="8">
    <source>
        <dbReference type="EMBL" id="CEF64213.1"/>
    </source>
</evidence>
<dbReference type="InterPro" id="IPR006634">
    <property type="entry name" value="TLC-dom"/>
</dbReference>
<keyword evidence="2 5" id="KW-0812">Transmembrane</keyword>
<evidence type="ECO:0000313" key="9">
    <source>
        <dbReference type="Proteomes" id="UP000035682"/>
    </source>
</evidence>
<feature type="transmembrane region" description="Helical" evidence="6">
    <location>
        <begin position="147"/>
        <end position="168"/>
    </location>
</feature>
<dbReference type="GO" id="GO:0055091">
    <property type="term" value="P:phospholipid homeostasis"/>
    <property type="evidence" value="ECO:0007669"/>
    <property type="project" value="TreeGrafter"/>
</dbReference>
<dbReference type="GO" id="GO:0071709">
    <property type="term" value="P:membrane assembly"/>
    <property type="evidence" value="ECO:0007669"/>
    <property type="project" value="TreeGrafter"/>
</dbReference>
<dbReference type="Proteomes" id="UP000035682">
    <property type="component" value="Unplaced"/>
</dbReference>
<comment type="subcellular location">
    <subcellularLocation>
        <location evidence="1">Membrane</location>
        <topology evidence="1">Multi-pass membrane protein</topology>
    </subcellularLocation>
</comment>